<dbReference type="PANTHER" id="PTHR47331:SF5">
    <property type="entry name" value="RIBONUCLEASE H"/>
    <property type="match status" value="1"/>
</dbReference>
<sequence length="628" mass="71993">MKDKLLLPSLVPEVMSTLKMFFGRPEHILERIIDKRWQVAKAGKACFRCLKLHRNNCRPKDCGVNGCTRKHHPLLHSENVPNLANETGNQRHVSTHQGDVEGNQFFRIVPVTLHYDDNKIEVFAFLDEGSSVTLIDASIFDKLGIKGVSSEKRYWLNIVQTVKNISLPKQTVDMDELRSKYSYLNDLPLETYSTQPMLLIGSNYWKIAVPRRIREGKWNDPIASKCMLGWTIQGSANLNRHVSMHHCDCNWRELHDEVKEQFNLESISPKKLLSSEDKRAVEILEQTCQNKCGKYEVGLLWRNDLQKLPESRTTALKRLQCMRSRILSEPDLFSKIDDQIKNLLDEGYAKQLSDEEAKKEETRTWYLPVFIAPNPNKPGKIRLVWYAAAKTNGVCLNDFLLSGPDCLNPLIDVLLAFRVGKVAVSGDIAEMFHRINIRQEDMHSQCFLWYDVNRNKINTYVMRAMTFGINCAPFIAHYVRDKNAEVHQQQFPLTLDAIQRAHYVDDFIDSMSDEQKAIEISSQVREVHSRGGFEIRNWASKSSTVLSYLKNDGDAKKQEPVQFGATEKVLENLAIKHQLRPRAARITVGGLESMEAVAASSGNIEYSEMLLPKDVFWNLNRPAHVRGR</sequence>
<dbReference type="PANTHER" id="PTHR47331">
    <property type="entry name" value="PHD-TYPE DOMAIN-CONTAINING PROTEIN"/>
    <property type="match status" value="1"/>
</dbReference>
<name>A0ABM4TXT1_DROSZ</name>
<dbReference type="SUPFAM" id="SSF56672">
    <property type="entry name" value="DNA/RNA polymerases"/>
    <property type="match status" value="1"/>
</dbReference>
<organism evidence="1 2">
    <name type="scientific">Drosophila suzukii</name>
    <name type="common">Spotted-wing drosophila fruit fly</name>
    <dbReference type="NCBI Taxonomy" id="28584"/>
    <lineage>
        <taxon>Eukaryota</taxon>
        <taxon>Metazoa</taxon>
        <taxon>Ecdysozoa</taxon>
        <taxon>Arthropoda</taxon>
        <taxon>Hexapoda</taxon>
        <taxon>Insecta</taxon>
        <taxon>Pterygota</taxon>
        <taxon>Neoptera</taxon>
        <taxon>Endopterygota</taxon>
        <taxon>Diptera</taxon>
        <taxon>Brachycera</taxon>
        <taxon>Muscomorpha</taxon>
        <taxon>Ephydroidea</taxon>
        <taxon>Drosophilidae</taxon>
        <taxon>Drosophila</taxon>
        <taxon>Sophophora</taxon>
    </lineage>
</organism>
<accession>A0ABM4TXT1</accession>
<protein>
    <recommendedName>
        <fullName evidence="3">Polyprotein</fullName>
    </recommendedName>
</protein>
<reference evidence="1" key="1">
    <citation type="submission" date="2025-05" db="UniProtKB">
        <authorList>
            <consortium name="RefSeq"/>
        </authorList>
    </citation>
    <scope>NUCLEOTIDE SEQUENCE [LARGE SCALE GENOMIC DNA]</scope>
</reference>
<proteinExistence type="predicted"/>
<reference evidence="2" key="2">
    <citation type="submission" date="2025-08" db="UniProtKB">
        <authorList>
            <consortium name="RefSeq"/>
        </authorList>
    </citation>
    <scope>IDENTIFICATION</scope>
</reference>
<keyword evidence="1" id="KW-1185">Reference proteome</keyword>
<evidence type="ECO:0000313" key="2">
    <source>
        <dbReference type="RefSeq" id="XP_070854773.1"/>
    </source>
</evidence>
<evidence type="ECO:0008006" key="3">
    <source>
        <dbReference type="Google" id="ProtNLM"/>
    </source>
</evidence>
<dbReference type="Proteomes" id="UP001652628">
    <property type="component" value="Chromosome 2"/>
</dbReference>
<dbReference type="GeneID" id="139354436"/>
<evidence type="ECO:0000313" key="1">
    <source>
        <dbReference type="Proteomes" id="UP001652628"/>
    </source>
</evidence>
<gene>
    <name evidence="2" type="primary">LOC139354436</name>
</gene>
<dbReference type="InterPro" id="IPR043502">
    <property type="entry name" value="DNA/RNA_pol_sf"/>
</dbReference>
<dbReference type="RefSeq" id="XP_070854773.1">
    <property type="nucleotide sequence ID" value="XM_070998672.1"/>
</dbReference>